<evidence type="ECO:0008006" key="6">
    <source>
        <dbReference type="Google" id="ProtNLM"/>
    </source>
</evidence>
<evidence type="ECO:0000313" key="4">
    <source>
        <dbReference type="EMBL" id="KAJ6807734.1"/>
    </source>
</evidence>
<feature type="compositionally biased region" description="Polar residues" evidence="1">
    <location>
        <begin position="434"/>
        <end position="447"/>
    </location>
</feature>
<accession>A0AAX6EUG2</accession>
<evidence type="ECO:0000256" key="1">
    <source>
        <dbReference type="SAM" id="MobiDB-lite"/>
    </source>
</evidence>
<reference evidence="4" key="1">
    <citation type="journal article" date="2023" name="GigaByte">
        <title>Genome assembly of the bearded iris, Iris pallida Lam.</title>
        <authorList>
            <person name="Bruccoleri R.E."/>
            <person name="Oakeley E.J."/>
            <person name="Faust A.M.E."/>
            <person name="Altorfer M."/>
            <person name="Dessus-Babus S."/>
            <person name="Burckhardt D."/>
            <person name="Oertli M."/>
            <person name="Naumann U."/>
            <person name="Petersen F."/>
            <person name="Wong J."/>
        </authorList>
    </citation>
    <scope>NUCLEOTIDE SEQUENCE</scope>
    <source>
        <strain evidence="4">GSM-AAB239-AS_SAM_17_03QT</strain>
    </source>
</reference>
<dbReference type="InterPro" id="IPR025486">
    <property type="entry name" value="DUF4378"/>
</dbReference>
<feature type="compositionally biased region" description="Polar residues" evidence="1">
    <location>
        <begin position="670"/>
        <end position="701"/>
    </location>
</feature>
<proteinExistence type="predicted"/>
<comment type="caution">
    <text evidence="4">The sequence shown here is derived from an EMBL/GenBank/DDBJ whole genome shotgun (WGS) entry which is preliminary data.</text>
</comment>
<keyword evidence="5" id="KW-1185">Reference proteome</keyword>
<feature type="domain" description="DUF3741" evidence="3">
    <location>
        <begin position="77"/>
        <end position="105"/>
    </location>
</feature>
<gene>
    <name evidence="4" type="ORF">M6B38_171185</name>
</gene>
<feature type="compositionally biased region" description="Basic and acidic residues" evidence="1">
    <location>
        <begin position="37"/>
        <end position="46"/>
    </location>
</feature>
<feature type="region of interest" description="Disordered" evidence="1">
    <location>
        <begin position="423"/>
        <end position="447"/>
    </location>
</feature>
<dbReference type="Pfam" id="PF14309">
    <property type="entry name" value="DUF4378"/>
    <property type="match status" value="1"/>
</dbReference>
<dbReference type="InterPro" id="IPR032795">
    <property type="entry name" value="DUF3741-assoc"/>
</dbReference>
<dbReference type="Pfam" id="PF14383">
    <property type="entry name" value="VARLMGL"/>
    <property type="match status" value="1"/>
</dbReference>
<feature type="region of interest" description="Disordered" evidence="1">
    <location>
        <begin position="653"/>
        <end position="701"/>
    </location>
</feature>
<dbReference type="PANTHER" id="PTHR21726">
    <property type="entry name" value="PHOSPHATIDYLINOSITOL N-ACETYLGLUCOSAMINYLTRANSFERASE SUBUNIT P DOWN SYNDROME CRITICAL REGION PROTEIN 5 -RELATED"/>
    <property type="match status" value="1"/>
</dbReference>
<evidence type="ECO:0000313" key="5">
    <source>
        <dbReference type="Proteomes" id="UP001140949"/>
    </source>
</evidence>
<feature type="region of interest" description="Disordered" evidence="1">
    <location>
        <begin position="353"/>
        <end position="384"/>
    </location>
</feature>
<name>A0AAX6EUG2_IRIPA</name>
<organism evidence="4 5">
    <name type="scientific">Iris pallida</name>
    <name type="common">Sweet iris</name>
    <dbReference type="NCBI Taxonomy" id="29817"/>
    <lineage>
        <taxon>Eukaryota</taxon>
        <taxon>Viridiplantae</taxon>
        <taxon>Streptophyta</taxon>
        <taxon>Embryophyta</taxon>
        <taxon>Tracheophyta</taxon>
        <taxon>Spermatophyta</taxon>
        <taxon>Magnoliopsida</taxon>
        <taxon>Liliopsida</taxon>
        <taxon>Asparagales</taxon>
        <taxon>Iridaceae</taxon>
        <taxon>Iridoideae</taxon>
        <taxon>Irideae</taxon>
        <taxon>Iris</taxon>
    </lineage>
</organism>
<feature type="region of interest" description="Disordered" evidence="1">
    <location>
        <begin position="27"/>
        <end position="88"/>
    </location>
</feature>
<sequence>MGAQKGGTKSSGFFHLFDLNRKSRKKLFSSGTVSPESSKHEKRSDDSLPLSRLPLDDEGEIVGVSSVKESSDHSCASSVTDEGFNSRPPGVVARLMGLDSMPTSGGSSEPSSTPFFDSRFLREKNSNKRSPEFCINDQFNNILHRTESYLRKPMELRSQRMPSSPIERFQTETIPSRSGKTLPLDHHKLLSPRKNPGFTSGKNAAHIMEAAAKILDPGLQPSMRAKVSSFSSPSIPLKVCDSRENIIATQSQRTSRILESARTAESTDVRYLRGQSLNRCGNGPEDYSIYRRSPAFADASSADAKNKGKSISLAIQAKVNVQRREGLSSSGRNAPVQKDHEEFKVNQCFRSQPNCTKTKQQRKPATTNASGVLRQNNQKQNCLSNKHKQSLKQLVTNQHGRKVISGGDATSMKNKTINKLSGKSRFGQRKEGSETANLETDGLSSTNKDFPRKKRLIERSYLSEKDGCVDSFTGNRHQKHVQSNVVIDEHSYLRWAEGNRSDGADVVSFTFTSPLVKPMPRTPSSIQVVEKWDKRNIIFCDTHNQKNDSNVNDKKTSSHGLNVITGDALSVLLEQKLRELTSGIGTSSRSFLRNDSSTASSSVTQELELLSDFDAHSTSTASGERNNPAAAFHPGVSSTIGLVFGLNKPQKMEEVECSSNSDARKETDRQNLSPLSTLESSFSTGSFVSTDSSGSRKGSKVCSSSIQAKSTMSLNSVNKSPSPEVEMELSDSATSILTEASDTYEHTRSWRRTNNDLDYVREISSLCSLVSSETLDPLVFDKLEDERTKGGKDGKMRRKVLFDCVNECLDSKCSRFFWAGYKSWSKGVGLVGNNLAEKIYEEISGWNRMGDRTVDELVDMDMSTHRGRWVDFEFEASEAGREIENEIVSSLVDEIVADYLTRGP</sequence>
<dbReference type="EMBL" id="JANAVB010033817">
    <property type="protein sequence ID" value="KAJ6807734.1"/>
    <property type="molecule type" value="Genomic_DNA"/>
</dbReference>
<dbReference type="PANTHER" id="PTHR21726:SF29">
    <property type="entry name" value="EXPRESSED PROTEIN"/>
    <property type="match status" value="1"/>
</dbReference>
<evidence type="ECO:0000259" key="2">
    <source>
        <dbReference type="Pfam" id="PF14309"/>
    </source>
</evidence>
<protein>
    <recommendedName>
        <fullName evidence="6">DUF4378 domain-containing protein</fullName>
    </recommendedName>
</protein>
<evidence type="ECO:0000259" key="3">
    <source>
        <dbReference type="Pfam" id="PF14383"/>
    </source>
</evidence>
<dbReference type="Proteomes" id="UP001140949">
    <property type="component" value="Unassembled WGS sequence"/>
</dbReference>
<feature type="domain" description="DUF4378" evidence="2">
    <location>
        <begin position="761"/>
        <end position="894"/>
    </location>
</feature>
<reference evidence="4" key="2">
    <citation type="submission" date="2023-04" db="EMBL/GenBank/DDBJ databases">
        <authorList>
            <person name="Bruccoleri R.E."/>
            <person name="Oakeley E.J."/>
            <person name="Faust A.-M."/>
            <person name="Dessus-Babus S."/>
            <person name="Altorfer M."/>
            <person name="Burckhardt D."/>
            <person name="Oertli M."/>
            <person name="Naumann U."/>
            <person name="Petersen F."/>
            <person name="Wong J."/>
        </authorList>
    </citation>
    <scope>NUCLEOTIDE SEQUENCE</scope>
    <source>
        <strain evidence="4">GSM-AAB239-AS_SAM_17_03QT</strain>
        <tissue evidence="4">Leaf</tissue>
    </source>
</reference>
<dbReference type="AlphaFoldDB" id="A0AAX6EUG2"/>